<dbReference type="Ensembl" id="ENSSPUT00000021240.1">
    <property type="protein sequence ID" value="ENSSPUP00000019941.1"/>
    <property type="gene ID" value="ENSSPUG00000015321.1"/>
</dbReference>
<feature type="compositionally biased region" description="Basic and acidic residues" evidence="1">
    <location>
        <begin position="175"/>
        <end position="185"/>
    </location>
</feature>
<feature type="region of interest" description="Disordered" evidence="1">
    <location>
        <begin position="37"/>
        <end position="70"/>
    </location>
</feature>
<organism evidence="2 3">
    <name type="scientific">Sphenodon punctatus</name>
    <name type="common">Tuatara</name>
    <name type="synonym">Hatteria punctata</name>
    <dbReference type="NCBI Taxonomy" id="8508"/>
    <lineage>
        <taxon>Eukaryota</taxon>
        <taxon>Metazoa</taxon>
        <taxon>Chordata</taxon>
        <taxon>Craniata</taxon>
        <taxon>Vertebrata</taxon>
        <taxon>Euteleostomi</taxon>
        <taxon>Lepidosauria</taxon>
        <taxon>Sphenodontia</taxon>
        <taxon>Sphenodontidae</taxon>
        <taxon>Sphenodon</taxon>
    </lineage>
</organism>
<dbReference type="GO" id="GO:1902751">
    <property type="term" value="P:positive regulation of cell cycle G2/M phase transition"/>
    <property type="evidence" value="ECO:0007669"/>
    <property type="project" value="InterPro"/>
</dbReference>
<name>A0A8D0HIW3_SPHPU</name>
<dbReference type="Proteomes" id="UP000694392">
    <property type="component" value="Unplaced"/>
</dbReference>
<evidence type="ECO:0000256" key="1">
    <source>
        <dbReference type="SAM" id="MobiDB-lite"/>
    </source>
</evidence>
<accession>A0A8D0HIW3</accession>
<evidence type="ECO:0000313" key="3">
    <source>
        <dbReference type="Proteomes" id="UP000694392"/>
    </source>
</evidence>
<protein>
    <submittedName>
        <fullName evidence="2">Cell division cycle 25B</fullName>
    </submittedName>
</protein>
<dbReference type="InterPro" id="IPR000751">
    <property type="entry name" value="MPI_Phosphatase"/>
</dbReference>
<evidence type="ECO:0000313" key="2">
    <source>
        <dbReference type="Ensembl" id="ENSSPUP00000019941.1"/>
    </source>
</evidence>
<dbReference type="Pfam" id="PF06617">
    <property type="entry name" value="M-inducer_phosp"/>
    <property type="match status" value="1"/>
</dbReference>
<reference evidence="2" key="1">
    <citation type="submission" date="2025-08" db="UniProtKB">
        <authorList>
            <consortium name="Ensembl"/>
        </authorList>
    </citation>
    <scope>IDENTIFICATION</scope>
</reference>
<dbReference type="GeneTree" id="ENSGT00940000158524"/>
<keyword evidence="3" id="KW-1185">Reference proteome</keyword>
<gene>
    <name evidence="2" type="primary">CDC25B</name>
</gene>
<proteinExistence type="predicted"/>
<feature type="compositionally biased region" description="Basic and acidic residues" evidence="1">
    <location>
        <begin position="198"/>
        <end position="207"/>
    </location>
</feature>
<dbReference type="AlphaFoldDB" id="A0A8D0HIW3"/>
<sequence length="259" mass="28727">MRLLGASPALKGLSNTKGFTTDTASGSALQAKENLQNEGFVFKKPLRPSSRIPGLESSERDSFAPRPNSAPDLMFYTPEKENMAPETNSPISLRRCSLTSFVADEEEDGFMEILDEEEMKSDGSVPSGMESLLTAPLVRKEDEADLKPLIHSKCRRLFRSPSMPSSVLRPILKRLDRPQGKDTPVKSKRRKSLAGTAIEEKAEEPKPRLSRSKSYCHSEIENILDNDHRELIGDFSKVGRAEMGETLPGASTCLIHPLW</sequence>
<feature type="region of interest" description="Disordered" evidence="1">
    <location>
        <begin position="1"/>
        <end position="25"/>
    </location>
</feature>
<feature type="region of interest" description="Disordered" evidence="1">
    <location>
        <begin position="175"/>
        <end position="213"/>
    </location>
</feature>
<dbReference type="GO" id="GO:0004725">
    <property type="term" value="F:protein tyrosine phosphatase activity"/>
    <property type="evidence" value="ECO:0007669"/>
    <property type="project" value="InterPro"/>
</dbReference>
<reference evidence="2" key="2">
    <citation type="submission" date="2025-09" db="UniProtKB">
        <authorList>
            <consortium name="Ensembl"/>
        </authorList>
    </citation>
    <scope>IDENTIFICATION</scope>
</reference>
<feature type="compositionally biased region" description="Polar residues" evidence="1">
    <location>
        <begin position="13"/>
        <end position="25"/>
    </location>
</feature>